<accession>A0A8S1RU39</accession>
<dbReference type="Proteomes" id="UP000692954">
    <property type="component" value="Unassembled WGS sequence"/>
</dbReference>
<dbReference type="EMBL" id="CAJJDN010000337">
    <property type="protein sequence ID" value="CAD8130847.1"/>
    <property type="molecule type" value="Genomic_DNA"/>
</dbReference>
<keyword evidence="2" id="KW-1185">Reference proteome</keyword>
<name>A0A8S1RU39_9CILI</name>
<proteinExistence type="predicted"/>
<comment type="caution">
    <text evidence="1">The sequence shown here is derived from an EMBL/GenBank/DDBJ whole genome shotgun (WGS) entry which is preliminary data.</text>
</comment>
<dbReference type="AlphaFoldDB" id="A0A8S1RU39"/>
<evidence type="ECO:0000313" key="2">
    <source>
        <dbReference type="Proteomes" id="UP000692954"/>
    </source>
</evidence>
<evidence type="ECO:0000313" key="1">
    <source>
        <dbReference type="EMBL" id="CAD8130847.1"/>
    </source>
</evidence>
<protein>
    <submittedName>
        <fullName evidence="1">Uncharacterized protein</fullName>
    </submittedName>
</protein>
<reference evidence="1" key="1">
    <citation type="submission" date="2021-01" db="EMBL/GenBank/DDBJ databases">
        <authorList>
            <consortium name="Genoscope - CEA"/>
            <person name="William W."/>
        </authorList>
    </citation>
    <scope>NUCLEOTIDE SEQUENCE</scope>
</reference>
<sequence length="57" mass="6936">MFLYVQYHQGIQLEKKLQLIRQEHMNIVVQLHHCWLLLLLQIQMNLFISFLKNADSN</sequence>
<organism evidence="1 2">
    <name type="scientific">Paramecium sonneborni</name>
    <dbReference type="NCBI Taxonomy" id="65129"/>
    <lineage>
        <taxon>Eukaryota</taxon>
        <taxon>Sar</taxon>
        <taxon>Alveolata</taxon>
        <taxon>Ciliophora</taxon>
        <taxon>Intramacronucleata</taxon>
        <taxon>Oligohymenophorea</taxon>
        <taxon>Peniculida</taxon>
        <taxon>Parameciidae</taxon>
        <taxon>Paramecium</taxon>
    </lineage>
</organism>
<gene>
    <name evidence="1" type="ORF">PSON_ATCC_30995.1.T3370011</name>
</gene>